<sequence>MKLRTLFCWAVAAMPLASLAQDAPLNIAVQGQIKPAACTLQIAEQGTFNYGRIKLKDLNKDSFTLLPALDRELRIACESKTKVALTISDSNAGQVAFKQDIVFFGGRGKSWSPARQYGLRDDKGRSLGGWALQLVPGFKVDQQATDSIYSADQGANWEPSVGNFFHDDGSLETWSLPGQKLPAFGNEFVGTVRIQVALDRSAQLGVSAEVPFIGGAVLTLVYL</sequence>
<evidence type="ECO:0000256" key="1">
    <source>
        <dbReference type="SAM" id="SignalP"/>
    </source>
</evidence>
<proteinExistence type="predicted"/>
<dbReference type="EMBL" id="CADIKZ010000010">
    <property type="protein sequence ID" value="CAB3892226.1"/>
    <property type="molecule type" value="Genomic_DNA"/>
</dbReference>
<evidence type="ECO:0000313" key="2">
    <source>
        <dbReference type="EMBL" id="CAB3892226.1"/>
    </source>
</evidence>
<dbReference type="Proteomes" id="UP000494203">
    <property type="component" value="Unassembled WGS sequence"/>
</dbReference>
<feature type="signal peptide" evidence="1">
    <location>
        <begin position="1"/>
        <end position="20"/>
    </location>
</feature>
<keyword evidence="3" id="KW-1185">Reference proteome</keyword>
<name>A0A6S7E1W7_9BURK</name>
<evidence type="ECO:0008006" key="4">
    <source>
        <dbReference type="Google" id="ProtNLM"/>
    </source>
</evidence>
<accession>A0A6S7E1W7</accession>
<evidence type="ECO:0000313" key="3">
    <source>
        <dbReference type="Proteomes" id="UP000494203"/>
    </source>
</evidence>
<feature type="chain" id="PRO_5028992791" description="DUF1120 domain-containing protein" evidence="1">
    <location>
        <begin position="21"/>
        <end position="223"/>
    </location>
</feature>
<gene>
    <name evidence="2" type="ORF">LMG26788_03837</name>
</gene>
<protein>
    <recommendedName>
        <fullName evidence="4">DUF1120 domain-containing protein</fullName>
    </recommendedName>
</protein>
<keyword evidence="1" id="KW-0732">Signal</keyword>
<organism evidence="2 3">
    <name type="scientific">Achromobacter pulmonis</name>
    <dbReference type="NCBI Taxonomy" id="1389932"/>
    <lineage>
        <taxon>Bacteria</taxon>
        <taxon>Pseudomonadati</taxon>
        <taxon>Pseudomonadota</taxon>
        <taxon>Betaproteobacteria</taxon>
        <taxon>Burkholderiales</taxon>
        <taxon>Alcaligenaceae</taxon>
        <taxon>Achromobacter</taxon>
    </lineage>
</organism>
<dbReference type="AlphaFoldDB" id="A0A6S7E1W7"/>
<dbReference type="InterPro" id="IPR010546">
    <property type="entry name" value="DUF1120"/>
</dbReference>
<reference evidence="2 3" key="1">
    <citation type="submission" date="2020-04" db="EMBL/GenBank/DDBJ databases">
        <authorList>
            <person name="De Canck E."/>
        </authorList>
    </citation>
    <scope>NUCLEOTIDE SEQUENCE [LARGE SCALE GENOMIC DNA]</scope>
    <source>
        <strain evidence="2 3">LMG 26788</strain>
    </source>
</reference>
<dbReference type="Pfam" id="PF06551">
    <property type="entry name" value="DUF1120"/>
    <property type="match status" value="1"/>
</dbReference>
<dbReference type="RefSeq" id="WP_175141428.1">
    <property type="nucleotide sequence ID" value="NZ_CADIKZ010000010.1"/>
</dbReference>